<dbReference type="EMBL" id="CM007898">
    <property type="protein sequence ID" value="OTG15689.1"/>
    <property type="molecule type" value="Genomic_DNA"/>
</dbReference>
<sequence length="98" mass="11453">MSRCHEEIYHTSGFLFCYCTCDFLLLCTSYSHICHIPAPRPAYDLIVEHASSEMVCSPFLLVSYDHIYKYISTHNCHLTGYFTFICFETSFQLLEMSK</sequence>
<evidence type="ECO:0000313" key="1">
    <source>
        <dbReference type="EMBL" id="OTG15689.1"/>
    </source>
</evidence>
<dbReference type="InParanoid" id="A0A251TY28"/>
<proteinExistence type="predicted"/>
<protein>
    <submittedName>
        <fullName evidence="1">Uncharacterized protein</fullName>
    </submittedName>
</protein>
<dbReference type="AlphaFoldDB" id="A0A251TY28"/>
<gene>
    <name evidence="1" type="ORF">HannXRQ_Chr09g0263161</name>
</gene>
<organism evidence="1 2">
    <name type="scientific">Helianthus annuus</name>
    <name type="common">Common sunflower</name>
    <dbReference type="NCBI Taxonomy" id="4232"/>
    <lineage>
        <taxon>Eukaryota</taxon>
        <taxon>Viridiplantae</taxon>
        <taxon>Streptophyta</taxon>
        <taxon>Embryophyta</taxon>
        <taxon>Tracheophyta</taxon>
        <taxon>Spermatophyta</taxon>
        <taxon>Magnoliopsida</taxon>
        <taxon>eudicotyledons</taxon>
        <taxon>Gunneridae</taxon>
        <taxon>Pentapetalae</taxon>
        <taxon>asterids</taxon>
        <taxon>campanulids</taxon>
        <taxon>Asterales</taxon>
        <taxon>Asteraceae</taxon>
        <taxon>Asteroideae</taxon>
        <taxon>Heliantheae alliance</taxon>
        <taxon>Heliantheae</taxon>
        <taxon>Helianthus</taxon>
    </lineage>
</organism>
<reference evidence="2" key="1">
    <citation type="journal article" date="2017" name="Nature">
        <title>The sunflower genome provides insights into oil metabolism, flowering and Asterid evolution.</title>
        <authorList>
            <person name="Badouin H."/>
            <person name="Gouzy J."/>
            <person name="Grassa C.J."/>
            <person name="Murat F."/>
            <person name="Staton S.E."/>
            <person name="Cottret L."/>
            <person name="Lelandais-Briere C."/>
            <person name="Owens G.L."/>
            <person name="Carrere S."/>
            <person name="Mayjonade B."/>
            <person name="Legrand L."/>
            <person name="Gill N."/>
            <person name="Kane N.C."/>
            <person name="Bowers J.E."/>
            <person name="Hubner S."/>
            <person name="Bellec A."/>
            <person name="Berard A."/>
            <person name="Berges H."/>
            <person name="Blanchet N."/>
            <person name="Boniface M.C."/>
            <person name="Brunel D."/>
            <person name="Catrice O."/>
            <person name="Chaidir N."/>
            <person name="Claudel C."/>
            <person name="Donnadieu C."/>
            <person name="Faraut T."/>
            <person name="Fievet G."/>
            <person name="Helmstetter N."/>
            <person name="King M."/>
            <person name="Knapp S.J."/>
            <person name="Lai Z."/>
            <person name="Le Paslier M.C."/>
            <person name="Lippi Y."/>
            <person name="Lorenzon L."/>
            <person name="Mandel J.R."/>
            <person name="Marage G."/>
            <person name="Marchand G."/>
            <person name="Marquand E."/>
            <person name="Bret-Mestries E."/>
            <person name="Morien E."/>
            <person name="Nambeesan S."/>
            <person name="Nguyen T."/>
            <person name="Pegot-Espagnet P."/>
            <person name="Pouilly N."/>
            <person name="Raftis F."/>
            <person name="Sallet E."/>
            <person name="Schiex T."/>
            <person name="Thomas J."/>
            <person name="Vandecasteele C."/>
            <person name="Vares D."/>
            <person name="Vear F."/>
            <person name="Vautrin S."/>
            <person name="Crespi M."/>
            <person name="Mangin B."/>
            <person name="Burke J.M."/>
            <person name="Salse J."/>
            <person name="Munos S."/>
            <person name="Vincourt P."/>
            <person name="Rieseberg L.H."/>
            <person name="Langlade N.B."/>
        </authorList>
    </citation>
    <scope>NUCLEOTIDE SEQUENCE [LARGE SCALE GENOMIC DNA]</scope>
    <source>
        <strain evidence="2">cv. SF193</strain>
    </source>
</reference>
<keyword evidence="2" id="KW-1185">Reference proteome</keyword>
<dbReference type="Proteomes" id="UP000215914">
    <property type="component" value="Chromosome 9"/>
</dbReference>
<evidence type="ECO:0000313" key="2">
    <source>
        <dbReference type="Proteomes" id="UP000215914"/>
    </source>
</evidence>
<accession>A0A251TY28</accession>
<name>A0A251TY28_HELAN</name>